<protein>
    <recommendedName>
        <fullName evidence="1">Phospholipid/glycerol acyltransferase domain-containing protein</fullName>
    </recommendedName>
</protein>
<organism evidence="2 3">
    <name type="scientific">Candidatus Collierbacteria bacterium GW2011_GWA1_44_12</name>
    <dbReference type="NCBI Taxonomy" id="1618376"/>
    <lineage>
        <taxon>Bacteria</taxon>
        <taxon>Candidatus Collieribacteriota</taxon>
    </lineage>
</organism>
<dbReference type="Proteomes" id="UP000034069">
    <property type="component" value="Unassembled WGS sequence"/>
</dbReference>
<dbReference type="SUPFAM" id="SSF69593">
    <property type="entry name" value="Glycerol-3-phosphate (1)-acyltransferase"/>
    <property type="match status" value="1"/>
</dbReference>
<dbReference type="InterPro" id="IPR002123">
    <property type="entry name" value="Plipid/glycerol_acylTrfase"/>
</dbReference>
<dbReference type="EMBL" id="LCHN01000008">
    <property type="protein sequence ID" value="KKT36036.1"/>
    <property type="molecule type" value="Genomic_DNA"/>
</dbReference>
<evidence type="ECO:0000259" key="1">
    <source>
        <dbReference type="Pfam" id="PF01553"/>
    </source>
</evidence>
<dbReference type="AlphaFoldDB" id="A0A0G1GM55"/>
<dbReference type="GO" id="GO:0016746">
    <property type="term" value="F:acyltransferase activity"/>
    <property type="evidence" value="ECO:0007669"/>
    <property type="project" value="InterPro"/>
</dbReference>
<reference evidence="2 3" key="1">
    <citation type="journal article" date="2015" name="Nature">
        <title>rRNA introns, odd ribosomes, and small enigmatic genomes across a large radiation of phyla.</title>
        <authorList>
            <person name="Brown C.T."/>
            <person name="Hug L.A."/>
            <person name="Thomas B.C."/>
            <person name="Sharon I."/>
            <person name="Castelle C.J."/>
            <person name="Singh A."/>
            <person name="Wilkins M.J."/>
            <person name="Williams K.H."/>
            <person name="Banfield J.F."/>
        </authorList>
    </citation>
    <scope>NUCLEOTIDE SEQUENCE [LARGE SCALE GENOMIC DNA]</scope>
</reference>
<dbReference type="Pfam" id="PF01553">
    <property type="entry name" value="Acyltransferase"/>
    <property type="match status" value="1"/>
</dbReference>
<gene>
    <name evidence="2" type="ORF">UW23_C0008G0013</name>
</gene>
<name>A0A0G1GM55_9BACT</name>
<evidence type="ECO:0000313" key="2">
    <source>
        <dbReference type="EMBL" id="KKT36036.1"/>
    </source>
</evidence>
<feature type="domain" description="Phospholipid/glycerol acyltransferase" evidence="1">
    <location>
        <begin position="45"/>
        <end position="191"/>
    </location>
</feature>
<proteinExistence type="predicted"/>
<evidence type="ECO:0000313" key="3">
    <source>
        <dbReference type="Proteomes" id="UP000034069"/>
    </source>
</evidence>
<accession>A0A0G1GM55</accession>
<sequence>MDMEHIRRSLELGILPELAYRIRFSEKDAERIETISAFLKERTDYSFIIYFNHISYNDPLLAAHLLEKIDKSHSRYLIAPASYSHTEPGNKFSKFFMKMTNEAQRCGIEIIRVIQTYQVDNPEYGYTIEQAQRTYKNWMRRLKDLHGEGRSVGVIISPEGHRSEDGVLGEAEKGMVASGRLVAPVLFIPVGIFYEGEYQRSKFNIGKTVRLSIGEVFAQESVKEGPELNLLMHNLAMTLPEEMRGCW</sequence>
<comment type="caution">
    <text evidence="2">The sequence shown here is derived from an EMBL/GenBank/DDBJ whole genome shotgun (WGS) entry which is preliminary data.</text>
</comment>